<keyword evidence="2 5" id="KW-0238">DNA-binding</keyword>
<evidence type="ECO:0000259" key="4">
    <source>
        <dbReference type="SMART" id="SM00421"/>
    </source>
</evidence>
<keyword evidence="1" id="KW-0805">Transcription regulation</keyword>
<comment type="caution">
    <text evidence="5">The sequence shown here is derived from an EMBL/GenBank/DDBJ whole genome shotgun (WGS) entry which is preliminary data.</text>
</comment>
<name>A0A7X0MZP6_9GAMM</name>
<keyword evidence="3" id="KW-0804">Transcription</keyword>
<proteinExistence type="predicted"/>
<dbReference type="AlphaFoldDB" id="A0A7X0MZP6"/>
<dbReference type="Pfam" id="PF00196">
    <property type="entry name" value="GerE"/>
    <property type="match status" value="1"/>
</dbReference>
<dbReference type="Gene3D" id="1.10.10.10">
    <property type="entry name" value="Winged helix-like DNA-binding domain superfamily/Winged helix DNA-binding domain"/>
    <property type="match status" value="1"/>
</dbReference>
<dbReference type="SMART" id="SM00421">
    <property type="entry name" value="HTH_LUXR"/>
    <property type="match status" value="1"/>
</dbReference>
<protein>
    <submittedName>
        <fullName evidence="5">DNA-binding CsgD family transcriptional regulator</fullName>
    </submittedName>
</protein>
<organism evidence="5 6">
    <name type="scientific">Pseudoteredinibacter isoporae</name>
    <dbReference type="NCBI Taxonomy" id="570281"/>
    <lineage>
        <taxon>Bacteria</taxon>
        <taxon>Pseudomonadati</taxon>
        <taxon>Pseudomonadota</taxon>
        <taxon>Gammaproteobacteria</taxon>
        <taxon>Cellvibrionales</taxon>
        <taxon>Cellvibrionaceae</taxon>
        <taxon>Pseudoteredinibacter</taxon>
    </lineage>
</organism>
<keyword evidence="6" id="KW-1185">Reference proteome</keyword>
<dbReference type="InParanoid" id="A0A7X0MZP6"/>
<sequence length="250" mass="28644">MDFDFQSRLIGSLGSDDFSQQFYDFWVRLLLLDQCTAWELKPGQAPRTLVSARPNDPELIKRLCDLYSESMYQGDEQLQQLKSSDNGIVAQISTQTMDQGQYRRLFFEEADLQEKLFILSQCGESSYYINLYRCQGRDAFSQAELQRCQQAAPYATALLDKHQQLLPEDNSNIKLQQDKLEEFFRHHPAGLSPREASTCSLIVTGHSNEAIALKLEVSINTARTFRRRAYEKLQLSTQAELFALYLGSAT</sequence>
<dbReference type="PRINTS" id="PR00038">
    <property type="entry name" value="HTHLUXR"/>
</dbReference>
<feature type="domain" description="HTH luxR-type" evidence="4">
    <location>
        <begin position="188"/>
        <end position="245"/>
    </location>
</feature>
<evidence type="ECO:0000256" key="3">
    <source>
        <dbReference type="ARBA" id="ARBA00023163"/>
    </source>
</evidence>
<dbReference type="RefSeq" id="WP_166848025.1">
    <property type="nucleotide sequence ID" value="NZ_JAAONY010000003.1"/>
</dbReference>
<dbReference type="GO" id="GO:0003677">
    <property type="term" value="F:DNA binding"/>
    <property type="evidence" value="ECO:0007669"/>
    <property type="project" value="UniProtKB-KW"/>
</dbReference>
<reference evidence="5 6" key="1">
    <citation type="submission" date="2020-08" db="EMBL/GenBank/DDBJ databases">
        <title>Genomic Encyclopedia of Type Strains, Phase IV (KMG-IV): sequencing the most valuable type-strain genomes for metagenomic binning, comparative biology and taxonomic classification.</title>
        <authorList>
            <person name="Goeker M."/>
        </authorList>
    </citation>
    <scope>NUCLEOTIDE SEQUENCE [LARGE SCALE GENOMIC DNA]</scope>
    <source>
        <strain evidence="5 6">DSM 22368</strain>
    </source>
</reference>
<gene>
    <name evidence="5" type="ORF">HNR48_003684</name>
</gene>
<evidence type="ECO:0000313" key="5">
    <source>
        <dbReference type="EMBL" id="MBB6523382.1"/>
    </source>
</evidence>
<accession>A0A7X0MZP6</accession>
<dbReference type="InterPro" id="IPR016032">
    <property type="entry name" value="Sig_transdc_resp-reg_C-effctor"/>
</dbReference>
<dbReference type="InterPro" id="IPR036388">
    <property type="entry name" value="WH-like_DNA-bd_sf"/>
</dbReference>
<dbReference type="EMBL" id="JACHHT010000003">
    <property type="protein sequence ID" value="MBB6523382.1"/>
    <property type="molecule type" value="Genomic_DNA"/>
</dbReference>
<dbReference type="PANTHER" id="PTHR44688:SF16">
    <property type="entry name" value="DNA-BINDING TRANSCRIPTIONAL ACTIVATOR DEVR_DOSR"/>
    <property type="match status" value="1"/>
</dbReference>
<evidence type="ECO:0000256" key="1">
    <source>
        <dbReference type="ARBA" id="ARBA00023015"/>
    </source>
</evidence>
<dbReference type="InterPro" id="IPR000792">
    <property type="entry name" value="Tscrpt_reg_LuxR_C"/>
</dbReference>
<dbReference type="Proteomes" id="UP000528457">
    <property type="component" value="Unassembled WGS sequence"/>
</dbReference>
<evidence type="ECO:0000256" key="2">
    <source>
        <dbReference type="ARBA" id="ARBA00023125"/>
    </source>
</evidence>
<dbReference type="GO" id="GO:0006355">
    <property type="term" value="P:regulation of DNA-templated transcription"/>
    <property type="evidence" value="ECO:0007669"/>
    <property type="project" value="InterPro"/>
</dbReference>
<evidence type="ECO:0000313" key="6">
    <source>
        <dbReference type="Proteomes" id="UP000528457"/>
    </source>
</evidence>
<dbReference type="SUPFAM" id="SSF46894">
    <property type="entry name" value="C-terminal effector domain of the bipartite response regulators"/>
    <property type="match status" value="1"/>
</dbReference>
<dbReference type="PANTHER" id="PTHR44688">
    <property type="entry name" value="DNA-BINDING TRANSCRIPTIONAL ACTIVATOR DEVR_DOSR"/>
    <property type="match status" value="1"/>
</dbReference>